<evidence type="ECO:0000256" key="1">
    <source>
        <dbReference type="SAM" id="MobiDB-lite"/>
    </source>
</evidence>
<keyword evidence="2" id="KW-0732">Signal</keyword>
<dbReference type="PROSITE" id="PS51257">
    <property type="entry name" value="PROKAR_LIPOPROTEIN"/>
    <property type="match status" value="1"/>
</dbReference>
<keyword evidence="4" id="KW-1185">Reference proteome</keyword>
<evidence type="ECO:0000313" key="4">
    <source>
        <dbReference type="Proteomes" id="UP000643165"/>
    </source>
</evidence>
<dbReference type="EMBL" id="BOPB01000025">
    <property type="protein sequence ID" value="GIJ23577.1"/>
    <property type="molecule type" value="Genomic_DNA"/>
</dbReference>
<feature type="region of interest" description="Disordered" evidence="1">
    <location>
        <begin position="27"/>
        <end position="70"/>
    </location>
</feature>
<protein>
    <recommendedName>
        <fullName evidence="5">DUF3558 domain-containing protein</fullName>
    </recommendedName>
</protein>
<gene>
    <name evidence="3" type="ORF">Vlu01_42010</name>
</gene>
<feature type="chain" id="PRO_5047045949" description="DUF3558 domain-containing protein" evidence="2">
    <location>
        <begin position="23"/>
        <end position="204"/>
    </location>
</feature>
<name>A0ABQ4J070_9ACTN</name>
<organism evidence="3 4">
    <name type="scientific">Micromonospora lutea</name>
    <dbReference type="NCBI Taxonomy" id="419825"/>
    <lineage>
        <taxon>Bacteria</taxon>
        <taxon>Bacillati</taxon>
        <taxon>Actinomycetota</taxon>
        <taxon>Actinomycetes</taxon>
        <taxon>Micromonosporales</taxon>
        <taxon>Micromonosporaceae</taxon>
        <taxon>Micromonospora</taxon>
    </lineage>
</organism>
<comment type="caution">
    <text evidence="3">The sequence shown here is derived from an EMBL/GenBank/DDBJ whole genome shotgun (WGS) entry which is preliminary data.</text>
</comment>
<evidence type="ECO:0000313" key="3">
    <source>
        <dbReference type="EMBL" id="GIJ23577.1"/>
    </source>
</evidence>
<proteinExistence type="predicted"/>
<accession>A0ABQ4J070</accession>
<feature type="compositionally biased region" description="Polar residues" evidence="1">
    <location>
        <begin position="27"/>
        <end position="48"/>
    </location>
</feature>
<feature type="signal peptide" evidence="2">
    <location>
        <begin position="1"/>
        <end position="22"/>
    </location>
</feature>
<sequence>MITLKGMRLVGLPAVIAISALTACSPPSNDHLSGSDNVTSAPSGSSDRPTSQTTETTTPEQPDLLLPSPTMQSPAREAIARVGVDPCSLLTDQEAATLLAGYPKEGLTESVDSTDGPVAECRYGQGNKFYTIDVTRPTNDNWYNPNRAYGHAVDVGGGWEAYINAHSFNAKRASVSVGVGPSIDATIIDHDALLEIGKLITSRL</sequence>
<dbReference type="Proteomes" id="UP000643165">
    <property type="component" value="Unassembled WGS sequence"/>
</dbReference>
<evidence type="ECO:0000256" key="2">
    <source>
        <dbReference type="SAM" id="SignalP"/>
    </source>
</evidence>
<evidence type="ECO:0008006" key="5">
    <source>
        <dbReference type="Google" id="ProtNLM"/>
    </source>
</evidence>
<feature type="compositionally biased region" description="Low complexity" evidence="1">
    <location>
        <begin position="49"/>
        <end position="62"/>
    </location>
</feature>
<reference evidence="3 4" key="1">
    <citation type="submission" date="2021-01" db="EMBL/GenBank/DDBJ databases">
        <title>Whole genome shotgun sequence of Verrucosispora lutea NBRC 106530.</title>
        <authorList>
            <person name="Komaki H."/>
            <person name="Tamura T."/>
        </authorList>
    </citation>
    <scope>NUCLEOTIDE SEQUENCE [LARGE SCALE GENOMIC DNA]</scope>
    <source>
        <strain evidence="3 4">NBRC 106530</strain>
    </source>
</reference>